<proteinExistence type="predicted"/>
<name>A0A9P0MQ26_NEZVI</name>
<feature type="region of interest" description="Disordered" evidence="1">
    <location>
        <begin position="28"/>
        <end position="49"/>
    </location>
</feature>
<evidence type="ECO:0000313" key="2">
    <source>
        <dbReference type="EMBL" id="CAH1398532.1"/>
    </source>
</evidence>
<evidence type="ECO:0000313" key="3">
    <source>
        <dbReference type="Proteomes" id="UP001152798"/>
    </source>
</evidence>
<gene>
    <name evidence="2" type="ORF">NEZAVI_LOCUS8158</name>
</gene>
<keyword evidence="3" id="KW-1185">Reference proteome</keyword>
<evidence type="ECO:0000256" key="1">
    <source>
        <dbReference type="SAM" id="MobiDB-lite"/>
    </source>
</evidence>
<dbReference type="EMBL" id="OV725080">
    <property type="protein sequence ID" value="CAH1398532.1"/>
    <property type="molecule type" value="Genomic_DNA"/>
</dbReference>
<dbReference type="AlphaFoldDB" id="A0A9P0MQ26"/>
<protein>
    <submittedName>
        <fullName evidence="2">Uncharacterized protein</fullName>
    </submittedName>
</protein>
<accession>A0A9P0MQ26</accession>
<reference evidence="2" key="1">
    <citation type="submission" date="2022-01" db="EMBL/GenBank/DDBJ databases">
        <authorList>
            <person name="King R."/>
        </authorList>
    </citation>
    <scope>NUCLEOTIDE SEQUENCE</scope>
</reference>
<sequence length="136" mass="15407">MLERGHVRSSLMVMELPGSSINRILEATNASRSKTNKEPLTETGKSISSDMKELNITGMQLGTNEYLNNRLETRIRGLIEDSSKGTDDRGLEYQRQSHRKSSLGFWPFCPPKVLRDKLEVLYHAQSSPPPYLGEKE</sequence>
<organism evidence="2 3">
    <name type="scientific">Nezara viridula</name>
    <name type="common">Southern green stink bug</name>
    <name type="synonym">Cimex viridulus</name>
    <dbReference type="NCBI Taxonomy" id="85310"/>
    <lineage>
        <taxon>Eukaryota</taxon>
        <taxon>Metazoa</taxon>
        <taxon>Ecdysozoa</taxon>
        <taxon>Arthropoda</taxon>
        <taxon>Hexapoda</taxon>
        <taxon>Insecta</taxon>
        <taxon>Pterygota</taxon>
        <taxon>Neoptera</taxon>
        <taxon>Paraneoptera</taxon>
        <taxon>Hemiptera</taxon>
        <taxon>Heteroptera</taxon>
        <taxon>Panheteroptera</taxon>
        <taxon>Pentatomomorpha</taxon>
        <taxon>Pentatomoidea</taxon>
        <taxon>Pentatomidae</taxon>
        <taxon>Pentatominae</taxon>
        <taxon>Nezara</taxon>
    </lineage>
</organism>
<dbReference type="Proteomes" id="UP001152798">
    <property type="component" value="Chromosome 4"/>
</dbReference>